<evidence type="ECO:0000313" key="4">
    <source>
        <dbReference type="Proteomes" id="UP000036987"/>
    </source>
</evidence>
<dbReference type="PANTHER" id="PTHR47186:SF3">
    <property type="entry name" value="OS09G0267800 PROTEIN"/>
    <property type="match status" value="1"/>
</dbReference>
<proteinExistence type="predicted"/>
<dbReference type="SUPFAM" id="SSF52058">
    <property type="entry name" value="L domain-like"/>
    <property type="match status" value="1"/>
</dbReference>
<protein>
    <recommendedName>
        <fullName evidence="2">Disease resistance R13L4/SHOC-2-like LRR domain-containing protein</fullName>
    </recommendedName>
</protein>
<dbReference type="InterPro" id="IPR032675">
    <property type="entry name" value="LRR_dom_sf"/>
</dbReference>
<dbReference type="Proteomes" id="UP000036987">
    <property type="component" value="Unassembled WGS sequence"/>
</dbReference>
<evidence type="ECO:0000259" key="2">
    <source>
        <dbReference type="Pfam" id="PF23598"/>
    </source>
</evidence>
<dbReference type="Gene3D" id="3.80.10.10">
    <property type="entry name" value="Ribonuclease Inhibitor"/>
    <property type="match status" value="1"/>
</dbReference>
<dbReference type="AlphaFoldDB" id="A0A0K9Q2S6"/>
<evidence type="ECO:0000256" key="1">
    <source>
        <dbReference type="ARBA" id="ARBA00022737"/>
    </source>
</evidence>
<dbReference type="EMBL" id="LFYR01000244">
    <property type="protein sequence ID" value="KMZ74745.1"/>
    <property type="molecule type" value="Genomic_DNA"/>
</dbReference>
<dbReference type="Pfam" id="PF23598">
    <property type="entry name" value="LRR_14"/>
    <property type="match status" value="1"/>
</dbReference>
<sequence length="229" mass="26452">MLYKMKYLRSLDLSCTDVEELPYDLGINLVHLHFLGLNSTPIKILPDSICKLYSLHTLELRKCKNLQELPKDIGSMISLTHLDISMDLTTFCMPSGIGKLSELKTLGRFNVGRHVEYAGIKELEELNNLTGEVCISGLYLCLDSMFLKKIGLEFFHAGNHRGKCFPELRELEFRNLHELEEIQEWSEFCKDTFPVLCKVTFFNCPLLKKIPRFKYAKLRKLEIERCGAL</sequence>
<name>A0A0K9Q2S6_ZOSMR</name>
<comment type="caution">
    <text evidence="3">The sequence shown here is derived from an EMBL/GenBank/DDBJ whole genome shotgun (WGS) entry which is preliminary data.</text>
</comment>
<keyword evidence="1" id="KW-0677">Repeat</keyword>
<dbReference type="PANTHER" id="PTHR47186">
    <property type="entry name" value="LEUCINE-RICH REPEAT-CONTAINING PROTEIN 57"/>
    <property type="match status" value="1"/>
</dbReference>
<reference evidence="4" key="1">
    <citation type="journal article" date="2016" name="Nature">
        <title>The genome of the seagrass Zostera marina reveals angiosperm adaptation to the sea.</title>
        <authorList>
            <person name="Olsen J.L."/>
            <person name="Rouze P."/>
            <person name="Verhelst B."/>
            <person name="Lin Y.-C."/>
            <person name="Bayer T."/>
            <person name="Collen J."/>
            <person name="Dattolo E."/>
            <person name="De Paoli E."/>
            <person name="Dittami S."/>
            <person name="Maumus F."/>
            <person name="Michel G."/>
            <person name="Kersting A."/>
            <person name="Lauritano C."/>
            <person name="Lohaus R."/>
            <person name="Toepel M."/>
            <person name="Tonon T."/>
            <person name="Vanneste K."/>
            <person name="Amirebrahimi M."/>
            <person name="Brakel J."/>
            <person name="Bostroem C."/>
            <person name="Chovatia M."/>
            <person name="Grimwood J."/>
            <person name="Jenkins J.W."/>
            <person name="Jueterbock A."/>
            <person name="Mraz A."/>
            <person name="Stam W.T."/>
            <person name="Tice H."/>
            <person name="Bornberg-Bauer E."/>
            <person name="Green P.J."/>
            <person name="Pearson G.A."/>
            <person name="Procaccini G."/>
            <person name="Duarte C.M."/>
            <person name="Schmutz J."/>
            <person name="Reusch T.B.H."/>
            <person name="Van de Peer Y."/>
        </authorList>
    </citation>
    <scope>NUCLEOTIDE SEQUENCE [LARGE SCALE GENOMIC DNA]</scope>
    <source>
        <strain evidence="4">cv. Finnish</strain>
    </source>
</reference>
<gene>
    <name evidence="3" type="ORF">ZOSMA_122G00150</name>
</gene>
<feature type="domain" description="Disease resistance R13L4/SHOC-2-like LRR" evidence="2">
    <location>
        <begin position="3"/>
        <end position="129"/>
    </location>
</feature>
<organism evidence="3 4">
    <name type="scientific">Zostera marina</name>
    <name type="common">Eelgrass</name>
    <dbReference type="NCBI Taxonomy" id="29655"/>
    <lineage>
        <taxon>Eukaryota</taxon>
        <taxon>Viridiplantae</taxon>
        <taxon>Streptophyta</taxon>
        <taxon>Embryophyta</taxon>
        <taxon>Tracheophyta</taxon>
        <taxon>Spermatophyta</taxon>
        <taxon>Magnoliopsida</taxon>
        <taxon>Liliopsida</taxon>
        <taxon>Zosteraceae</taxon>
        <taxon>Zostera</taxon>
    </lineage>
</organism>
<keyword evidence="4" id="KW-1185">Reference proteome</keyword>
<dbReference type="InterPro" id="IPR055414">
    <property type="entry name" value="LRR_R13L4/SHOC2-like"/>
</dbReference>
<accession>A0A0K9Q2S6</accession>
<dbReference type="OrthoDB" id="2973320at2759"/>
<dbReference type="STRING" id="29655.A0A0K9Q2S6"/>
<evidence type="ECO:0000313" key="3">
    <source>
        <dbReference type="EMBL" id="KMZ74745.1"/>
    </source>
</evidence>